<dbReference type="Proteomes" id="UP001163324">
    <property type="component" value="Chromosome 1"/>
</dbReference>
<evidence type="ECO:0000313" key="2">
    <source>
        <dbReference type="Proteomes" id="UP001163324"/>
    </source>
</evidence>
<comment type="caution">
    <text evidence="1">The sequence shown here is derived from an EMBL/GenBank/DDBJ whole genome shotgun (WGS) entry which is preliminary data.</text>
</comment>
<organism evidence="1 2">
    <name type="scientific">Trichothecium roseum</name>
    <dbReference type="NCBI Taxonomy" id="47278"/>
    <lineage>
        <taxon>Eukaryota</taxon>
        <taxon>Fungi</taxon>
        <taxon>Dikarya</taxon>
        <taxon>Ascomycota</taxon>
        <taxon>Pezizomycotina</taxon>
        <taxon>Sordariomycetes</taxon>
        <taxon>Hypocreomycetidae</taxon>
        <taxon>Hypocreales</taxon>
        <taxon>Hypocreales incertae sedis</taxon>
        <taxon>Trichothecium</taxon>
    </lineage>
</organism>
<proteinExistence type="predicted"/>
<protein>
    <submittedName>
        <fullName evidence="1">Uncharacterized protein</fullName>
    </submittedName>
</protein>
<gene>
    <name evidence="1" type="ORF">N3K66_000972</name>
</gene>
<reference evidence="1" key="1">
    <citation type="submission" date="2022-10" db="EMBL/GenBank/DDBJ databases">
        <title>Complete Genome of Trichothecium roseum strain YXFP-22015, a Plant Pathogen Isolated from Citrus.</title>
        <authorList>
            <person name="Wang Y."/>
            <person name="Zhu L."/>
        </authorList>
    </citation>
    <scope>NUCLEOTIDE SEQUENCE</scope>
    <source>
        <strain evidence="1">YXFP-22015</strain>
    </source>
</reference>
<name>A0ACC0VFA4_9HYPO</name>
<sequence length="1169" mass="129057">MVELPDPTIDLDWSGYGGAIHEIFHRNAQAHPERTCVTETKSSNSPTRTYTYRQIDEASNIIANYLHDAGITNGDVVMIFAHRSVELVCAFMGTLASGATVTVLDPLYPPQRQQIYLEVSQPKALISIGKAIDENGQLAPLVEKYIDEDLDIKTRIPELRLSDSGELSGGEKDGQDIFADIRGKASSPPDVVVGPDSNPMLSFTSGSEGRPKGVLGRHYSLARYYPWMAKRFNLSSESVFACLSGIAHDPIQRDIFTPLFLGAQLLIPAREDIQHEKLSEWMSRWSPTVAHLTPAMGQVLVGGATAKCPSLRLVFFVGDVLTTRDCRALRQLAPSCNILNAYGTTETSRAVSCFEIPSAVEDPTALDSLGDTIPAGWGMENVQVLVVSRDDHTKMCGVGEVGELYIRAAGLAEGYLGDPEKNKEKFIDNWFVDNAKWVEADKANNKDEPWRRYYQGPRDRLYRTGDLGQYLPSGAVRVSGRIDSQVKIRGFRIELNEIDANLSGSPLIRDCKTLVRRDRNEEPTLVSYVVPEIPEWKRWLKTQNLEDVDDEGVTMGPTVVYLKRFRRMQAEVRDHLKSHLPAHSVPSIYIMLQKLPLNPNGKVDSPNLPFPDAALMTEDASEEDLKSWEALSETEKTIASQWSTLIPGLNAKTIRPESNFFDCGGHSLLAQQLLLTIRKNLGADITISVLYEDPTLRGLSAQVDRLNSGQAVTVDKSAEDVYSKSFDELINSLDAKYQGADPETLSPASGATFFLTGATGFLGGYLAKDILDRENTKLIAHIRGAKDLNFAKDRLTRSLKGYGLWQDSWADRITCVLGDLSKPRLGLDDYSWKQVTETADVVVHNAAYVHWIARYEQMMRSNVLSTIDAMKLCNEGKPKIFSFVSSTSTLDTDHYVKLSQEQTATGRGAVLESDDMQGSRVGLGTGYGQTKWVSEQLIREAGKRGLRGAVVRPGYILGSRQSGVSNIDDFLIRLCKGCVQLGARPHIVNSVNAVPVDHVAKVVIAAALNPLPGVNVVHVTAHPRLRMNEFLSALSYYGYKVPEVDYEEWKTQLEEFVSAGSVEKDQEQSALMPLFHMATSNLPSTTRAPELDDRNAVAVLKADADRWTSIDDSAGEGITREDIGRYLRFLIEIKFMPWPTGRGRELPSIGADIAQAQAQWGVGGRGGTS</sequence>
<dbReference type="EMBL" id="CM047940">
    <property type="protein sequence ID" value="KAI9904443.1"/>
    <property type="molecule type" value="Genomic_DNA"/>
</dbReference>
<accession>A0ACC0VFA4</accession>
<evidence type="ECO:0000313" key="1">
    <source>
        <dbReference type="EMBL" id="KAI9904443.1"/>
    </source>
</evidence>
<keyword evidence="2" id="KW-1185">Reference proteome</keyword>